<dbReference type="CDD" id="cd02570">
    <property type="entry name" value="PseudoU_synth_EcTruA"/>
    <property type="match status" value="1"/>
</dbReference>
<dbReference type="AlphaFoldDB" id="A0A940DQQ0"/>
<dbReference type="InterPro" id="IPR020103">
    <property type="entry name" value="PsdUridine_synth_cat_dom_sf"/>
</dbReference>
<evidence type="ECO:0000259" key="8">
    <source>
        <dbReference type="Pfam" id="PF01416"/>
    </source>
</evidence>
<keyword evidence="3 4" id="KW-0413">Isomerase</keyword>
<protein>
    <recommendedName>
        <fullName evidence="4">tRNA pseudouridine synthase A</fullName>
        <ecNumber evidence="4">5.4.99.12</ecNumber>
    </recommendedName>
    <alternativeName>
        <fullName evidence="4">tRNA pseudouridine(38-40) synthase</fullName>
    </alternativeName>
    <alternativeName>
        <fullName evidence="4">tRNA pseudouridylate synthase I</fullName>
    </alternativeName>
    <alternativeName>
        <fullName evidence="4">tRNA-uridine isomerase I</fullName>
    </alternativeName>
</protein>
<dbReference type="FunFam" id="3.30.70.580:FF:000001">
    <property type="entry name" value="tRNA pseudouridine synthase A"/>
    <property type="match status" value="1"/>
</dbReference>
<comment type="similarity">
    <text evidence="1 4 7">Belongs to the tRNA pseudouridine synthase TruA family.</text>
</comment>
<keyword evidence="2 4" id="KW-0819">tRNA processing</keyword>
<evidence type="ECO:0000313" key="9">
    <source>
        <dbReference type="EMBL" id="MBO8483239.1"/>
    </source>
</evidence>
<accession>A0A940DQQ0</accession>
<dbReference type="PIRSF" id="PIRSF001430">
    <property type="entry name" value="tRNA_psdUrid_synth"/>
    <property type="match status" value="1"/>
</dbReference>
<dbReference type="EC" id="5.4.99.12" evidence="4"/>
<dbReference type="GO" id="GO:0160147">
    <property type="term" value="F:tRNA pseudouridine(38-40) synthase activity"/>
    <property type="evidence" value="ECO:0007669"/>
    <property type="project" value="UniProtKB-EC"/>
</dbReference>
<dbReference type="PANTHER" id="PTHR11142:SF0">
    <property type="entry name" value="TRNA PSEUDOURIDINE SYNTHASE-LIKE 1"/>
    <property type="match status" value="1"/>
</dbReference>
<evidence type="ECO:0000256" key="1">
    <source>
        <dbReference type="ARBA" id="ARBA00009375"/>
    </source>
</evidence>
<dbReference type="InterPro" id="IPR020094">
    <property type="entry name" value="TruA/RsuA/RluB/E/F_N"/>
</dbReference>
<dbReference type="InterPro" id="IPR020097">
    <property type="entry name" value="PsdUridine_synth_TruA_a/b_dom"/>
</dbReference>
<dbReference type="InterPro" id="IPR020095">
    <property type="entry name" value="PsdUridine_synth_TruA_C"/>
</dbReference>
<evidence type="ECO:0000256" key="7">
    <source>
        <dbReference type="RuleBase" id="RU003792"/>
    </source>
</evidence>
<organism evidence="9 10">
    <name type="scientific">Candidatus Cryptobacteroides avicola</name>
    <dbReference type="NCBI Taxonomy" id="2840757"/>
    <lineage>
        <taxon>Bacteria</taxon>
        <taxon>Pseudomonadati</taxon>
        <taxon>Bacteroidota</taxon>
        <taxon>Bacteroidia</taxon>
        <taxon>Bacteroidales</taxon>
        <taxon>Candidatus Cryptobacteroides</taxon>
    </lineage>
</organism>
<proteinExistence type="inferred from homology"/>
<dbReference type="Pfam" id="PF01416">
    <property type="entry name" value="PseudoU_synth_1"/>
    <property type="match status" value="1"/>
</dbReference>
<dbReference type="EMBL" id="JADILV010000024">
    <property type="protein sequence ID" value="MBO8483239.1"/>
    <property type="molecule type" value="Genomic_DNA"/>
</dbReference>
<comment type="caution">
    <text evidence="4">Lacks conserved residue(s) required for the propagation of feature annotation.</text>
</comment>
<reference evidence="9" key="2">
    <citation type="journal article" date="2021" name="PeerJ">
        <title>Extensive microbial diversity within the chicken gut microbiome revealed by metagenomics and culture.</title>
        <authorList>
            <person name="Gilroy R."/>
            <person name="Ravi A."/>
            <person name="Getino M."/>
            <person name="Pursley I."/>
            <person name="Horton D.L."/>
            <person name="Alikhan N.F."/>
            <person name="Baker D."/>
            <person name="Gharbi K."/>
            <person name="Hall N."/>
            <person name="Watson M."/>
            <person name="Adriaenssens E.M."/>
            <person name="Foster-Nyarko E."/>
            <person name="Jarju S."/>
            <person name="Secka A."/>
            <person name="Antonio M."/>
            <person name="Oren A."/>
            <person name="Chaudhuri R.R."/>
            <person name="La Ragione R."/>
            <person name="Hildebrand F."/>
            <person name="Pallen M.J."/>
        </authorList>
    </citation>
    <scope>NUCLEOTIDE SEQUENCE</scope>
    <source>
        <strain evidence="9">G3-8215</strain>
    </source>
</reference>
<dbReference type="SUPFAM" id="SSF55120">
    <property type="entry name" value="Pseudouridine synthase"/>
    <property type="match status" value="1"/>
</dbReference>
<evidence type="ECO:0000256" key="4">
    <source>
        <dbReference type="HAMAP-Rule" id="MF_00171"/>
    </source>
</evidence>
<dbReference type="Gene3D" id="3.30.70.660">
    <property type="entry name" value="Pseudouridine synthase I, catalytic domain, C-terminal subdomain"/>
    <property type="match status" value="1"/>
</dbReference>
<sequence>MKFTIRLSYNGNSFCGWQLQKNGTSIQGELQKALSMLLKCDIPVTGAGRTDAGVNAVNYVAHFDVPETAEARPEFLKYKLNAILPKGIAVHEIIPVAEAFHARFSAVSREYHYFIHKKKDPFMENFSHLCIYPLDLDKMNGAASLLLGEHDFRCFEKTGGNNATSICTVYEASWSPYSPVHVSMMGYQTGPEDYIVFRIRANRFLRNMVRAIVGSLIDVGRGKRDIEWFRRLIETGTRSDAGESVPGKALFLSEVAYPDKISENSESKI</sequence>
<comment type="caution">
    <text evidence="9">The sequence shown here is derived from an EMBL/GenBank/DDBJ whole genome shotgun (WGS) entry which is preliminary data.</text>
</comment>
<comment type="subunit">
    <text evidence="4">Homodimer.</text>
</comment>
<evidence type="ECO:0000256" key="3">
    <source>
        <dbReference type="ARBA" id="ARBA00023235"/>
    </source>
</evidence>
<evidence type="ECO:0000256" key="2">
    <source>
        <dbReference type="ARBA" id="ARBA00022694"/>
    </source>
</evidence>
<dbReference type="HAMAP" id="MF_00171">
    <property type="entry name" value="TruA"/>
    <property type="match status" value="1"/>
</dbReference>
<dbReference type="InterPro" id="IPR001406">
    <property type="entry name" value="PsdUridine_synth_TruA"/>
</dbReference>
<dbReference type="PANTHER" id="PTHR11142">
    <property type="entry name" value="PSEUDOURIDYLATE SYNTHASE"/>
    <property type="match status" value="1"/>
</dbReference>
<dbReference type="NCBIfam" id="TIGR00071">
    <property type="entry name" value="hisT_truA"/>
    <property type="match status" value="1"/>
</dbReference>
<feature type="binding site" evidence="4 6">
    <location>
        <position position="111"/>
    </location>
    <ligand>
        <name>substrate</name>
    </ligand>
</feature>
<dbReference type="GO" id="GO:0003723">
    <property type="term" value="F:RNA binding"/>
    <property type="evidence" value="ECO:0007669"/>
    <property type="project" value="InterPro"/>
</dbReference>
<evidence type="ECO:0000256" key="6">
    <source>
        <dbReference type="PIRSR" id="PIRSR001430-2"/>
    </source>
</evidence>
<comment type="catalytic activity">
    <reaction evidence="4 7">
        <text>uridine(38/39/40) in tRNA = pseudouridine(38/39/40) in tRNA</text>
        <dbReference type="Rhea" id="RHEA:22376"/>
        <dbReference type="Rhea" id="RHEA-COMP:10085"/>
        <dbReference type="Rhea" id="RHEA-COMP:10087"/>
        <dbReference type="ChEBI" id="CHEBI:65314"/>
        <dbReference type="ChEBI" id="CHEBI:65315"/>
        <dbReference type="EC" id="5.4.99.12"/>
    </reaction>
</comment>
<dbReference type="Gene3D" id="3.30.70.580">
    <property type="entry name" value="Pseudouridine synthase I, catalytic domain, N-terminal subdomain"/>
    <property type="match status" value="1"/>
</dbReference>
<evidence type="ECO:0000256" key="5">
    <source>
        <dbReference type="PIRSR" id="PIRSR001430-1"/>
    </source>
</evidence>
<dbReference type="Proteomes" id="UP000725002">
    <property type="component" value="Unassembled WGS sequence"/>
</dbReference>
<name>A0A940DQQ0_9BACT</name>
<gene>
    <name evidence="4 9" type="primary">truA</name>
    <name evidence="9" type="ORF">IAB75_03885</name>
</gene>
<comment type="function">
    <text evidence="4">Formation of pseudouridine at positions 38, 39 and 40 in the anticodon stem and loop of transfer RNAs.</text>
</comment>
<feature type="active site" description="Nucleophile" evidence="4 5">
    <location>
        <position position="51"/>
    </location>
</feature>
<reference evidence="9" key="1">
    <citation type="submission" date="2020-10" db="EMBL/GenBank/DDBJ databases">
        <authorList>
            <person name="Gilroy R."/>
        </authorList>
    </citation>
    <scope>NUCLEOTIDE SEQUENCE</scope>
    <source>
        <strain evidence="9">G3-8215</strain>
    </source>
</reference>
<feature type="domain" description="Pseudouridine synthase I TruA alpha/beta" evidence="8">
    <location>
        <begin position="142"/>
        <end position="258"/>
    </location>
</feature>
<dbReference type="GO" id="GO:0031119">
    <property type="term" value="P:tRNA pseudouridine synthesis"/>
    <property type="evidence" value="ECO:0007669"/>
    <property type="project" value="UniProtKB-UniRule"/>
</dbReference>
<evidence type="ECO:0000313" key="10">
    <source>
        <dbReference type="Proteomes" id="UP000725002"/>
    </source>
</evidence>